<dbReference type="Gene3D" id="3.40.50.300">
    <property type="entry name" value="P-loop containing nucleotide triphosphate hydrolases"/>
    <property type="match status" value="1"/>
</dbReference>
<reference evidence="2" key="2">
    <citation type="submission" date="2020-09" db="EMBL/GenBank/DDBJ databases">
        <authorList>
            <person name="Sun Q."/>
            <person name="Zhou Y."/>
        </authorList>
    </citation>
    <scope>NUCLEOTIDE SEQUENCE</scope>
    <source>
        <strain evidence="2">CGMCC 1.14984</strain>
    </source>
</reference>
<dbReference type="SUPFAM" id="SSF52540">
    <property type="entry name" value="P-loop containing nucleoside triphosphate hydrolases"/>
    <property type="match status" value="1"/>
</dbReference>
<accession>A0A8J3A2T4</accession>
<sequence>MGVMSDLAGTDIIYPERGRVHELSGMSADMVALLAAGEGQKLLCGPPGWIASIHPEGLSLYADPAQFLQISCPLKADALWSTETALRSGSVDSVIAWFDSTPDLTSFRRLQLAAREGHSLGLLIVARPAVSSAAETRWHCLPARPENNDSTLIHLSLHKNKKGTIGSWNLHVKRAKSHLDLDAAPAGEPRRPDRHTGR</sequence>
<organism evidence="2 3">
    <name type="scientific">Aquisalinus luteolus</name>
    <dbReference type="NCBI Taxonomy" id="1566827"/>
    <lineage>
        <taxon>Bacteria</taxon>
        <taxon>Pseudomonadati</taxon>
        <taxon>Pseudomonadota</taxon>
        <taxon>Alphaproteobacteria</taxon>
        <taxon>Parvularculales</taxon>
        <taxon>Parvularculaceae</taxon>
        <taxon>Aquisalinus</taxon>
    </lineage>
</organism>
<feature type="region of interest" description="Disordered" evidence="1">
    <location>
        <begin position="179"/>
        <end position="198"/>
    </location>
</feature>
<dbReference type="InterPro" id="IPR027417">
    <property type="entry name" value="P-loop_NTPase"/>
</dbReference>
<evidence type="ECO:0000313" key="2">
    <source>
        <dbReference type="EMBL" id="GGH94672.1"/>
    </source>
</evidence>
<evidence type="ECO:0000313" key="3">
    <source>
        <dbReference type="Proteomes" id="UP000621856"/>
    </source>
</evidence>
<dbReference type="Proteomes" id="UP000621856">
    <property type="component" value="Unassembled WGS sequence"/>
</dbReference>
<protein>
    <submittedName>
        <fullName evidence="2">Uncharacterized protein</fullName>
    </submittedName>
</protein>
<feature type="compositionally biased region" description="Basic and acidic residues" evidence="1">
    <location>
        <begin position="188"/>
        <end position="198"/>
    </location>
</feature>
<reference evidence="2" key="1">
    <citation type="journal article" date="2014" name="Int. J. Syst. Evol. Microbiol.">
        <title>Complete genome sequence of Corynebacterium casei LMG S-19264T (=DSM 44701T), isolated from a smear-ripened cheese.</title>
        <authorList>
            <consortium name="US DOE Joint Genome Institute (JGI-PGF)"/>
            <person name="Walter F."/>
            <person name="Albersmeier A."/>
            <person name="Kalinowski J."/>
            <person name="Ruckert C."/>
        </authorList>
    </citation>
    <scope>NUCLEOTIDE SEQUENCE</scope>
    <source>
        <strain evidence="2">CGMCC 1.14984</strain>
    </source>
</reference>
<proteinExistence type="predicted"/>
<dbReference type="AlphaFoldDB" id="A0A8J3A2T4"/>
<dbReference type="EMBL" id="BMGZ01000001">
    <property type="protein sequence ID" value="GGH94672.1"/>
    <property type="molecule type" value="Genomic_DNA"/>
</dbReference>
<name>A0A8J3A2T4_9PROT</name>
<comment type="caution">
    <text evidence="2">The sequence shown here is derived from an EMBL/GenBank/DDBJ whole genome shotgun (WGS) entry which is preliminary data.</text>
</comment>
<gene>
    <name evidence="2" type="ORF">GCM10011355_09410</name>
</gene>
<evidence type="ECO:0000256" key="1">
    <source>
        <dbReference type="SAM" id="MobiDB-lite"/>
    </source>
</evidence>